<evidence type="ECO:0000259" key="12">
    <source>
        <dbReference type="Pfam" id="PF01059"/>
    </source>
</evidence>
<organism evidence="13 14">
    <name type="scientific">Sphingomonas sinipercae</name>
    <dbReference type="NCBI Taxonomy" id="2714944"/>
    <lineage>
        <taxon>Bacteria</taxon>
        <taxon>Pseudomonadati</taxon>
        <taxon>Pseudomonadota</taxon>
        <taxon>Alphaproteobacteria</taxon>
        <taxon>Sphingomonadales</taxon>
        <taxon>Sphingomonadaceae</taxon>
        <taxon>Sphingomonas</taxon>
    </lineage>
</organism>
<dbReference type="GO" id="GO:0003954">
    <property type="term" value="F:NADH dehydrogenase activity"/>
    <property type="evidence" value="ECO:0007669"/>
    <property type="project" value="TreeGrafter"/>
</dbReference>
<reference evidence="13 14" key="1">
    <citation type="submission" date="2020-03" db="EMBL/GenBank/DDBJ databases">
        <title>Sphingomonas sp. nov., isolated from fish.</title>
        <authorList>
            <person name="Hyun D.-W."/>
            <person name="Bae J.-W."/>
        </authorList>
    </citation>
    <scope>NUCLEOTIDE SEQUENCE [LARGE SCALE GENOMIC DNA]</scope>
    <source>
        <strain evidence="13 14">HDW15C</strain>
    </source>
</reference>
<dbReference type="PANTHER" id="PTHR43507:SF1">
    <property type="entry name" value="NADH-UBIQUINONE OXIDOREDUCTASE CHAIN 4"/>
    <property type="match status" value="1"/>
</dbReference>
<evidence type="ECO:0000313" key="14">
    <source>
        <dbReference type="Proteomes" id="UP000502502"/>
    </source>
</evidence>
<dbReference type="Proteomes" id="UP000502502">
    <property type="component" value="Chromosome"/>
</dbReference>
<keyword evidence="7 10" id="KW-0472">Membrane</keyword>
<name>A0A6G7ZMK5_9SPHN</name>
<dbReference type="PANTHER" id="PTHR43507">
    <property type="entry name" value="NADH-UBIQUINONE OXIDOREDUCTASE CHAIN 4"/>
    <property type="match status" value="1"/>
</dbReference>
<dbReference type="RefSeq" id="WP_166093635.1">
    <property type="nucleotide sequence ID" value="NZ_CP049871.1"/>
</dbReference>
<evidence type="ECO:0000259" key="11">
    <source>
        <dbReference type="Pfam" id="PF00361"/>
    </source>
</evidence>
<evidence type="ECO:0000256" key="4">
    <source>
        <dbReference type="ARBA" id="ARBA00022967"/>
    </source>
</evidence>
<feature type="transmembrane region" description="Helical" evidence="10">
    <location>
        <begin position="109"/>
        <end position="126"/>
    </location>
</feature>
<accession>A0A6G7ZMK5</accession>
<evidence type="ECO:0000256" key="10">
    <source>
        <dbReference type="SAM" id="Phobius"/>
    </source>
</evidence>
<evidence type="ECO:0000256" key="5">
    <source>
        <dbReference type="ARBA" id="ARBA00022989"/>
    </source>
</evidence>
<dbReference type="GO" id="GO:0042773">
    <property type="term" value="P:ATP synthesis coupled electron transport"/>
    <property type="evidence" value="ECO:0007669"/>
    <property type="project" value="InterPro"/>
</dbReference>
<dbReference type="GO" id="GO:0015990">
    <property type="term" value="P:electron transport coupled proton transport"/>
    <property type="evidence" value="ECO:0007669"/>
    <property type="project" value="TreeGrafter"/>
</dbReference>
<feature type="transmembrane region" description="Helical" evidence="10">
    <location>
        <begin position="322"/>
        <end position="345"/>
    </location>
</feature>
<keyword evidence="13" id="KW-0560">Oxidoreductase</keyword>
<dbReference type="NCBIfam" id="NF004501">
    <property type="entry name" value="PRK05846.1-5"/>
    <property type="match status" value="1"/>
</dbReference>
<dbReference type="InterPro" id="IPR000260">
    <property type="entry name" value="NADH4_N"/>
</dbReference>
<dbReference type="Pfam" id="PF00361">
    <property type="entry name" value="Proton_antipo_M"/>
    <property type="match status" value="1"/>
</dbReference>
<feature type="transmembrane region" description="Helical" evidence="10">
    <location>
        <begin position="296"/>
        <end position="316"/>
    </location>
</feature>
<dbReference type="EC" id="1.6.5.11" evidence="13"/>
<dbReference type="EMBL" id="CP049871">
    <property type="protein sequence ID" value="QIL02211.1"/>
    <property type="molecule type" value="Genomic_DNA"/>
</dbReference>
<keyword evidence="14" id="KW-1185">Reference proteome</keyword>
<dbReference type="InterPro" id="IPR010227">
    <property type="entry name" value="NADH_Q_OxRdtase_chainM/4"/>
</dbReference>
<dbReference type="GO" id="GO:0012505">
    <property type="term" value="C:endomembrane system"/>
    <property type="evidence" value="ECO:0007669"/>
    <property type="project" value="UniProtKB-SubCell"/>
</dbReference>
<feature type="domain" description="NADH:ubiquinone oxidoreductase chain 4 N-terminal" evidence="12">
    <location>
        <begin position="13"/>
        <end position="120"/>
    </location>
</feature>
<comment type="subcellular location">
    <subcellularLocation>
        <location evidence="1">Endomembrane system</location>
        <topology evidence="1">Multi-pass membrane protein</topology>
    </subcellularLocation>
    <subcellularLocation>
        <location evidence="8">Membrane</location>
        <topology evidence="8">Multi-pass membrane protein</topology>
    </subcellularLocation>
</comment>
<keyword evidence="3 8" id="KW-0812">Transmembrane</keyword>
<feature type="transmembrane region" description="Helical" evidence="10">
    <location>
        <begin position="6"/>
        <end position="24"/>
    </location>
</feature>
<evidence type="ECO:0000256" key="9">
    <source>
        <dbReference type="SAM" id="MobiDB-lite"/>
    </source>
</evidence>
<dbReference type="Pfam" id="PF01059">
    <property type="entry name" value="Oxidored_q5_N"/>
    <property type="match status" value="1"/>
</dbReference>
<gene>
    <name evidence="13" type="ORF">G7078_05025</name>
</gene>
<keyword evidence="6" id="KW-0520">NAD</keyword>
<dbReference type="GO" id="GO:0048039">
    <property type="term" value="F:ubiquinone binding"/>
    <property type="evidence" value="ECO:0007669"/>
    <property type="project" value="TreeGrafter"/>
</dbReference>
<proteinExistence type="inferred from homology"/>
<keyword evidence="4" id="KW-1278">Translocase</keyword>
<protein>
    <submittedName>
        <fullName evidence="13">NADH-quinone oxidoreductase subunit M</fullName>
        <ecNumber evidence="13">1.6.5.11</ecNumber>
    </submittedName>
</protein>
<dbReference type="NCBIfam" id="TIGR01972">
    <property type="entry name" value="NDH_I_M"/>
    <property type="match status" value="1"/>
</dbReference>
<evidence type="ECO:0000256" key="3">
    <source>
        <dbReference type="ARBA" id="ARBA00022692"/>
    </source>
</evidence>
<evidence type="ECO:0000256" key="1">
    <source>
        <dbReference type="ARBA" id="ARBA00004127"/>
    </source>
</evidence>
<feature type="transmembrane region" description="Helical" evidence="10">
    <location>
        <begin position="162"/>
        <end position="181"/>
    </location>
</feature>
<feature type="transmembrane region" description="Helical" evidence="10">
    <location>
        <begin position="231"/>
        <end position="254"/>
    </location>
</feature>
<dbReference type="NCBIfam" id="NF004499">
    <property type="entry name" value="PRK05846.1-3"/>
    <property type="match status" value="1"/>
</dbReference>
<sequence>MTGLPILSLLIAVPMIAALICLFVNASTARWLALAATLIDFALGIAMWVGFNPDRAQWQFVEAADLGGGISWALGIDGIALMLIMLSVFLMPICIGASWRAIERRVPEYMSAFLLMEALMIGVFAAQDLFLFYIFFEGGLIPMYLIIGIWGGAERIKASYKFFLYTLLGSVLMLIAMIYMATTAGTTNIPALMAYDFPPEVQQWLWLAFFASFAVKMPMWPVHTWLPDAHVQAPTAGSVILAGVLLKMGGYGFVRFSLPMFPDASAQFIPLVFILSGIAIVYTSLVALVQRDMKKLIAYSSVAHMAFVTFGLFALNRQGIEGALIVMLSHGLVSGALFLCVGVIYDRLHTREIAQYGGLSNNMPGYALLFMLFTMASVGLPGTSGFVGEFLSLMGTFEMSTWAAIVATTGIILGAVYMLYLYWRIAFGAARTAEAAQMVDLSAREWWLLAPIAAGVLWMGVYPESFMRPMRADVGRLLERLEPATPKGDANPTAGKGAPAPAHGEAHH</sequence>
<evidence type="ECO:0000256" key="6">
    <source>
        <dbReference type="ARBA" id="ARBA00023027"/>
    </source>
</evidence>
<comment type="similarity">
    <text evidence="2">Belongs to the complex I subunit 4 family.</text>
</comment>
<dbReference type="InterPro" id="IPR003918">
    <property type="entry name" value="NADH_UbQ_OxRdtase"/>
</dbReference>
<feature type="transmembrane region" description="Helical" evidence="10">
    <location>
        <begin position="266"/>
        <end position="289"/>
    </location>
</feature>
<feature type="transmembrane region" description="Helical" evidence="10">
    <location>
        <begin position="132"/>
        <end position="150"/>
    </location>
</feature>
<evidence type="ECO:0000313" key="13">
    <source>
        <dbReference type="EMBL" id="QIL02211.1"/>
    </source>
</evidence>
<feature type="compositionally biased region" description="Low complexity" evidence="9">
    <location>
        <begin position="490"/>
        <end position="508"/>
    </location>
</feature>
<evidence type="ECO:0000256" key="8">
    <source>
        <dbReference type="RuleBase" id="RU000320"/>
    </source>
</evidence>
<dbReference type="KEGG" id="ssin:G7078_05025"/>
<feature type="transmembrane region" description="Helical" evidence="10">
    <location>
        <begin position="71"/>
        <end position="97"/>
    </location>
</feature>
<feature type="region of interest" description="Disordered" evidence="9">
    <location>
        <begin position="483"/>
        <end position="508"/>
    </location>
</feature>
<dbReference type="GO" id="GO:0016020">
    <property type="term" value="C:membrane"/>
    <property type="evidence" value="ECO:0007669"/>
    <property type="project" value="UniProtKB-SubCell"/>
</dbReference>
<feature type="transmembrane region" description="Helical" evidence="10">
    <location>
        <begin position="201"/>
        <end position="219"/>
    </location>
</feature>
<keyword evidence="5 10" id="KW-1133">Transmembrane helix</keyword>
<evidence type="ECO:0000256" key="2">
    <source>
        <dbReference type="ARBA" id="ARBA00009025"/>
    </source>
</evidence>
<dbReference type="InterPro" id="IPR001750">
    <property type="entry name" value="ND/Mrp_TM"/>
</dbReference>
<feature type="transmembrane region" description="Helical" evidence="10">
    <location>
        <begin position="31"/>
        <end position="51"/>
    </location>
</feature>
<dbReference type="GO" id="GO:0008137">
    <property type="term" value="F:NADH dehydrogenase (ubiquinone) activity"/>
    <property type="evidence" value="ECO:0007669"/>
    <property type="project" value="InterPro"/>
</dbReference>
<feature type="transmembrane region" description="Helical" evidence="10">
    <location>
        <begin position="444"/>
        <end position="461"/>
    </location>
</feature>
<dbReference type="AlphaFoldDB" id="A0A6G7ZMK5"/>
<feature type="transmembrane region" description="Helical" evidence="10">
    <location>
        <begin position="366"/>
        <end position="387"/>
    </location>
</feature>
<evidence type="ECO:0000256" key="7">
    <source>
        <dbReference type="ARBA" id="ARBA00023136"/>
    </source>
</evidence>
<feature type="transmembrane region" description="Helical" evidence="10">
    <location>
        <begin position="399"/>
        <end position="423"/>
    </location>
</feature>
<dbReference type="PRINTS" id="PR01437">
    <property type="entry name" value="NUOXDRDTASE4"/>
</dbReference>
<feature type="domain" description="NADH:quinone oxidoreductase/Mrp antiporter transmembrane" evidence="11">
    <location>
        <begin position="126"/>
        <end position="412"/>
    </location>
</feature>